<keyword evidence="2" id="KW-1185">Reference proteome</keyword>
<dbReference type="AlphaFoldDB" id="A0A9Q1BGG7"/>
<organism evidence="1 2">
    <name type="scientific">Holothuria leucospilota</name>
    <name type="common">Black long sea cucumber</name>
    <name type="synonym">Mertensiothuria leucospilota</name>
    <dbReference type="NCBI Taxonomy" id="206669"/>
    <lineage>
        <taxon>Eukaryota</taxon>
        <taxon>Metazoa</taxon>
        <taxon>Echinodermata</taxon>
        <taxon>Eleutherozoa</taxon>
        <taxon>Echinozoa</taxon>
        <taxon>Holothuroidea</taxon>
        <taxon>Aspidochirotacea</taxon>
        <taxon>Aspidochirotida</taxon>
        <taxon>Holothuriidae</taxon>
        <taxon>Holothuria</taxon>
    </lineage>
</organism>
<comment type="caution">
    <text evidence="1">The sequence shown here is derived from an EMBL/GenBank/DDBJ whole genome shotgun (WGS) entry which is preliminary data.</text>
</comment>
<protein>
    <submittedName>
        <fullName evidence="1">Uncharacterized protein</fullName>
    </submittedName>
</protein>
<reference evidence="1" key="1">
    <citation type="submission" date="2021-10" db="EMBL/GenBank/DDBJ databases">
        <title>Tropical sea cucumber genome reveals ecological adaptation and Cuvierian tubules defense mechanism.</title>
        <authorList>
            <person name="Chen T."/>
        </authorList>
    </citation>
    <scope>NUCLEOTIDE SEQUENCE</scope>
    <source>
        <strain evidence="1">Nanhai2018</strain>
        <tissue evidence="1">Muscle</tissue>
    </source>
</reference>
<accession>A0A9Q1BGG7</accession>
<evidence type="ECO:0000313" key="2">
    <source>
        <dbReference type="Proteomes" id="UP001152320"/>
    </source>
</evidence>
<proteinExistence type="predicted"/>
<evidence type="ECO:0000313" key="1">
    <source>
        <dbReference type="EMBL" id="KAJ8023732.1"/>
    </source>
</evidence>
<sequence>MTKPAFRICIETLSIAHQTYMPLKKPVFCLLIREHLSTFAAVLLRELLSEDIDNKKTVVRFEAR</sequence>
<dbReference type="EMBL" id="JAIZAY010000019">
    <property type="protein sequence ID" value="KAJ8023732.1"/>
    <property type="molecule type" value="Genomic_DNA"/>
</dbReference>
<name>A0A9Q1BGG7_HOLLE</name>
<gene>
    <name evidence="1" type="ORF">HOLleu_36258</name>
</gene>
<dbReference type="Proteomes" id="UP001152320">
    <property type="component" value="Chromosome 19"/>
</dbReference>